<accession>A0A0F9JT33</accession>
<keyword evidence="1" id="KW-0472">Membrane</keyword>
<dbReference type="Gene3D" id="3.40.50.620">
    <property type="entry name" value="HUPs"/>
    <property type="match status" value="1"/>
</dbReference>
<dbReference type="EMBL" id="LAZR01009376">
    <property type="protein sequence ID" value="KKM72984.1"/>
    <property type="molecule type" value="Genomic_DNA"/>
</dbReference>
<evidence type="ECO:0000313" key="3">
    <source>
        <dbReference type="EMBL" id="KKM72984.1"/>
    </source>
</evidence>
<name>A0A0F9JT33_9ZZZZ</name>
<dbReference type="Pfam" id="PF02540">
    <property type="entry name" value="NAD_synthase"/>
    <property type="match status" value="1"/>
</dbReference>
<protein>
    <recommendedName>
        <fullName evidence="2">NAD/GMP synthase domain-containing protein</fullName>
    </recommendedName>
</protein>
<feature type="transmembrane region" description="Helical" evidence="1">
    <location>
        <begin position="26"/>
        <end position="47"/>
    </location>
</feature>
<dbReference type="InterPro" id="IPR014729">
    <property type="entry name" value="Rossmann-like_a/b/a_fold"/>
</dbReference>
<proteinExistence type="predicted"/>
<evidence type="ECO:0000256" key="1">
    <source>
        <dbReference type="SAM" id="Phobius"/>
    </source>
</evidence>
<feature type="domain" description="NAD/GMP synthase" evidence="2">
    <location>
        <begin position="8"/>
        <end position="85"/>
    </location>
</feature>
<evidence type="ECO:0000259" key="2">
    <source>
        <dbReference type="Pfam" id="PF02540"/>
    </source>
</evidence>
<feature type="non-terminal residue" evidence="3">
    <location>
        <position position="87"/>
    </location>
</feature>
<keyword evidence="1" id="KW-0812">Transmembrane</keyword>
<reference evidence="3" key="1">
    <citation type="journal article" date="2015" name="Nature">
        <title>Complex archaea that bridge the gap between prokaryotes and eukaryotes.</title>
        <authorList>
            <person name="Spang A."/>
            <person name="Saw J.H."/>
            <person name="Jorgensen S.L."/>
            <person name="Zaremba-Niedzwiedzka K."/>
            <person name="Martijn J."/>
            <person name="Lind A.E."/>
            <person name="van Eijk R."/>
            <person name="Schleper C."/>
            <person name="Guy L."/>
            <person name="Ettema T.J."/>
        </authorList>
    </citation>
    <scope>NUCLEOTIDE SEQUENCE</scope>
</reference>
<dbReference type="GO" id="GO:0006163">
    <property type="term" value="P:purine nucleotide metabolic process"/>
    <property type="evidence" value="ECO:0007669"/>
    <property type="project" value="UniProtKB-ARBA"/>
</dbReference>
<dbReference type="AlphaFoldDB" id="A0A0F9JT33"/>
<dbReference type="SUPFAM" id="SSF52402">
    <property type="entry name" value="Adenine nucleotide alpha hydrolases-like"/>
    <property type="match status" value="1"/>
</dbReference>
<organism evidence="3">
    <name type="scientific">marine sediment metagenome</name>
    <dbReference type="NCBI Taxonomy" id="412755"/>
    <lineage>
        <taxon>unclassified sequences</taxon>
        <taxon>metagenomes</taxon>
        <taxon>ecological metagenomes</taxon>
    </lineage>
</organism>
<dbReference type="InterPro" id="IPR022310">
    <property type="entry name" value="NAD/GMP_synthase"/>
</dbReference>
<comment type="caution">
    <text evidence="3">The sequence shown here is derived from an EMBL/GenBank/DDBJ whole genome shotgun (WGS) entry which is preliminary data.</text>
</comment>
<gene>
    <name evidence="3" type="ORF">LCGC14_1415140</name>
</gene>
<keyword evidence="1" id="KW-1133">Transmembrane helix</keyword>
<sequence>MNWEKETKKVADWMKEYNKNAGTKGFILGLSGGLDSAVIAALSIMAVGKENVHLYYIGIDSDPQCFEDAESITKTLDINLYSVNLSK</sequence>